<dbReference type="Proteomes" id="UP000824469">
    <property type="component" value="Unassembled WGS sequence"/>
</dbReference>
<accession>A0AA38KT70</accession>
<proteinExistence type="predicted"/>
<comment type="caution">
    <text evidence="1">The sequence shown here is derived from an EMBL/GenBank/DDBJ whole genome shotgun (WGS) entry which is preliminary data.</text>
</comment>
<dbReference type="EMBL" id="JAHRHJ020000007">
    <property type="protein sequence ID" value="KAH9308539.1"/>
    <property type="molecule type" value="Genomic_DNA"/>
</dbReference>
<keyword evidence="2" id="KW-1185">Reference proteome</keyword>
<gene>
    <name evidence="1" type="ORF">KI387_036450</name>
</gene>
<dbReference type="AlphaFoldDB" id="A0AA38KT70"/>
<organism evidence="1 2">
    <name type="scientific">Taxus chinensis</name>
    <name type="common">Chinese yew</name>
    <name type="synonym">Taxus wallichiana var. chinensis</name>
    <dbReference type="NCBI Taxonomy" id="29808"/>
    <lineage>
        <taxon>Eukaryota</taxon>
        <taxon>Viridiplantae</taxon>
        <taxon>Streptophyta</taxon>
        <taxon>Embryophyta</taxon>
        <taxon>Tracheophyta</taxon>
        <taxon>Spermatophyta</taxon>
        <taxon>Pinopsida</taxon>
        <taxon>Pinidae</taxon>
        <taxon>Conifers II</taxon>
        <taxon>Cupressales</taxon>
        <taxon>Taxaceae</taxon>
        <taxon>Taxus</taxon>
    </lineage>
</organism>
<protein>
    <submittedName>
        <fullName evidence="1">Uncharacterized protein</fullName>
    </submittedName>
</protein>
<reference evidence="1 2" key="1">
    <citation type="journal article" date="2021" name="Nat. Plants">
        <title>The Taxus genome provides insights into paclitaxel biosynthesis.</title>
        <authorList>
            <person name="Xiong X."/>
            <person name="Gou J."/>
            <person name="Liao Q."/>
            <person name="Li Y."/>
            <person name="Zhou Q."/>
            <person name="Bi G."/>
            <person name="Li C."/>
            <person name="Du R."/>
            <person name="Wang X."/>
            <person name="Sun T."/>
            <person name="Guo L."/>
            <person name="Liang H."/>
            <person name="Lu P."/>
            <person name="Wu Y."/>
            <person name="Zhang Z."/>
            <person name="Ro D.K."/>
            <person name="Shang Y."/>
            <person name="Huang S."/>
            <person name="Yan J."/>
        </authorList>
    </citation>
    <scope>NUCLEOTIDE SEQUENCE [LARGE SCALE GENOMIC DNA]</scope>
    <source>
        <strain evidence="1">Ta-2019</strain>
    </source>
</reference>
<name>A0AA38KT70_TAXCH</name>
<evidence type="ECO:0000313" key="1">
    <source>
        <dbReference type="EMBL" id="KAH9308539.1"/>
    </source>
</evidence>
<evidence type="ECO:0000313" key="2">
    <source>
        <dbReference type="Proteomes" id="UP000824469"/>
    </source>
</evidence>
<feature type="non-terminal residue" evidence="1">
    <location>
        <position position="90"/>
    </location>
</feature>
<sequence length="90" mass="10570">MANDGTNQNFTTCHIRVNKHAFQPANRGDGDVVVKKKDEHFEISLRYKSLSDFLLTTCQFVGQYGRHDKEMDMDSREILRMWFDGRESRV</sequence>